<evidence type="ECO:0000256" key="1">
    <source>
        <dbReference type="RuleBase" id="RU362039"/>
    </source>
</evidence>
<protein>
    <recommendedName>
        <fullName evidence="1">Phosphoesterase</fullName>
        <ecNumber evidence="1">3.1.4.-</ecNumber>
    </recommendedName>
</protein>
<dbReference type="SUPFAM" id="SSF56300">
    <property type="entry name" value="Metallo-dependent phosphatases"/>
    <property type="match status" value="1"/>
</dbReference>
<accession>A0ABD6DEP9</accession>
<comment type="similarity">
    <text evidence="1">Belongs to the metallophosphoesterase superfamily. YfcE family.</text>
</comment>
<sequence length="164" mass="17356">MQVAIISDSHIPDREAEIPDEFEDRIAAADHVVHAGDFTSTGTLAHVRELATELTAVHGNMAAPDIDLPSVASVELGGVTFVVTHGTVRSLEAWYETIAEATQEHAEEPRVGIGGHTHRLDDEVHDGVRVLNPGSVTGADPATAATMLTAAVDDGEVDVTVHER</sequence>
<dbReference type="InterPro" id="IPR029052">
    <property type="entry name" value="Metallo-depent_PP-like"/>
</dbReference>
<dbReference type="NCBIfam" id="TIGR00040">
    <property type="entry name" value="yfcE"/>
    <property type="match status" value="1"/>
</dbReference>
<dbReference type="Proteomes" id="UP001597034">
    <property type="component" value="Unassembled WGS sequence"/>
</dbReference>
<keyword evidence="1" id="KW-0479">Metal-binding</keyword>
<dbReference type="EMBL" id="JBHUDO010000001">
    <property type="protein sequence ID" value="MFD1644563.1"/>
    <property type="molecule type" value="Genomic_DNA"/>
</dbReference>
<dbReference type="PANTHER" id="PTHR11124">
    <property type="entry name" value="VACUOLAR SORTING PROTEIN VPS29"/>
    <property type="match status" value="1"/>
</dbReference>
<gene>
    <name evidence="3" type="ORF">ACFSBL_02605</name>
</gene>
<reference evidence="3 4" key="1">
    <citation type="journal article" date="2019" name="Int. J. Syst. Evol. Microbiol.">
        <title>The Global Catalogue of Microorganisms (GCM) 10K type strain sequencing project: providing services to taxonomists for standard genome sequencing and annotation.</title>
        <authorList>
            <consortium name="The Broad Institute Genomics Platform"/>
            <consortium name="The Broad Institute Genome Sequencing Center for Infectious Disease"/>
            <person name="Wu L."/>
            <person name="Ma J."/>
        </authorList>
    </citation>
    <scope>NUCLEOTIDE SEQUENCE [LARGE SCALE GENOMIC DNA]</scope>
    <source>
        <strain evidence="3 4">CGMCC 1.10390</strain>
    </source>
</reference>
<proteinExistence type="inferred from homology"/>
<name>A0ABD6DEP9_9EURY</name>
<dbReference type="InterPro" id="IPR024654">
    <property type="entry name" value="Calcineurin-like_PHP_lpxH"/>
</dbReference>
<dbReference type="GO" id="GO:0046872">
    <property type="term" value="F:metal ion binding"/>
    <property type="evidence" value="ECO:0007669"/>
    <property type="project" value="UniProtKB-KW"/>
</dbReference>
<keyword evidence="4" id="KW-1185">Reference proteome</keyword>
<dbReference type="EC" id="3.1.4.-" evidence="1"/>
<dbReference type="AlphaFoldDB" id="A0ABD6DEP9"/>
<comment type="cofactor">
    <cofactor evidence="1">
        <name>a divalent metal cation</name>
        <dbReference type="ChEBI" id="CHEBI:60240"/>
    </cofactor>
</comment>
<feature type="domain" description="Calcineurin-like phosphoesterase" evidence="2">
    <location>
        <begin position="1"/>
        <end position="154"/>
    </location>
</feature>
<organism evidence="3 4">
    <name type="scientific">Haloarchaeobius litoreus</name>
    <dbReference type="NCBI Taxonomy" id="755306"/>
    <lineage>
        <taxon>Archaea</taxon>
        <taxon>Methanobacteriati</taxon>
        <taxon>Methanobacteriota</taxon>
        <taxon>Stenosarchaea group</taxon>
        <taxon>Halobacteria</taxon>
        <taxon>Halobacteriales</taxon>
        <taxon>Halorubellaceae</taxon>
        <taxon>Haloarchaeobius</taxon>
    </lineage>
</organism>
<dbReference type="RefSeq" id="WP_256399828.1">
    <property type="nucleotide sequence ID" value="NZ_JANHJR010000002.1"/>
</dbReference>
<evidence type="ECO:0000313" key="3">
    <source>
        <dbReference type="EMBL" id="MFD1644563.1"/>
    </source>
</evidence>
<dbReference type="Gene3D" id="3.60.21.10">
    <property type="match status" value="1"/>
</dbReference>
<comment type="caution">
    <text evidence="3">The sequence shown here is derived from an EMBL/GenBank/DDBJ whole genome shotgun (WGS) entry which is preliminary data.</text>
</comment>
<evidence type="ECO:0000313" key="4">
    <source>
        <dbReference type="Proteomes" id="UP001597034"/>
    </source>
</evidence>
<dbReference type="InterPro" id="IPR000979">
    <property type="entry name" value="Phosphodiesterase_MJ0936/Vps29"/>
</dbReference>
<dbReference type="GO" id="GO:0016787">
    <property type="term" value="F:hydrolase activity"/>
    <property type="evidence" value="ECO:0007669"/>
    <property type="project" value="UniProtKB-UniRule"/>
</dbReference>
<dbReference type="Pfam" id="PF12850">
    <property type="entry name" value="Metallophos_2"/>
    <property type="match status" value="1"/>
</dbReference>
<evidence type="ECO:0000259" key="2">
    <source>
        <dbReference type="Pfam" id="PF12850"/>
    </source>
</evidence>